<evidence type="ECO:0000256" key="5">
    <source>
        <dbReference type="ARBA" id="ARBA00023136"/>
    </source>
</evidence>
<feature type="domain" description="Dynamin N-terminal" evidence="8">
    <location>
        <begin position="69"/>
        <end position="228"/>
    </location>
</feature>
<sequence length="686" mass="75923">MTKEEVRPREIGHERNATMATFIDYKRVLMSLTNDLRRLNEFVGELDLKESSVLIDEVLDRLENDSFTVAVVGEFKRGKSTFINALLGGTVLPMDVLPCSATLNRVSYGLTPRVVVRYKDGREEDVPPDQLAEYVTKLTDQSEETSATVDEATVYYPSPYCRNNVDVIDTPGLNDSEAMTSVTLSVLPKIDAAIMVILGQAPFSEYERDFLENRLLTADLGRVVFVVNGIDNFNRPQDAQRAVQGIERRIQQQVMERAKEQFGPGSPEYETYVKKIGRPRVFGLSAFQALEAKQSGDQALLERSGFPVFEVELQRFLTERRGAIRLQVPVNRALGTCRDVLTALELRRSAMKLQRDDFEKAYRDSERELEDLKQRKADEMARIEAASDETRRKLAPLVDDLPDALTLAASQAIDQADIGVDDIKDAKKLKERLGKLVDNVLRRQSEKQSLAIETQINAALAAEVERLAEFSGAVGGLMEKINLNFGGVPVEESVHGRGEVAAAAIAVVTGFGGLWSGYREAGVKGAAVGAVASVGTMVAASVLLTIFSAPLTVPVAVAVGLASILPGKLAAGRLFRQEKIDRFRASYKEGVLAELAQGLTKVNFKFQVYDQVNTAFEQLREAVRKEANAALDNAEKTLLDLRLRYERDVGLGNLERQRFALIEQEAHRISEASARLSKQLVEILEI</sequence>
<feature type="transmembrane region" description="Helical" evidence="7">
    <location>
        <begin position="553"/>
        <end position="575"/>
    </location>
</feature>
<dbReference type="GO" id="GO:0008053">
    <property type="term" value="P:mitochondrial fusion"/>
    <property type="evidence" value="ECO:0007669"/>
    <property type="project" value="TreeGrafter"/>
</dbReference>
<comment type="caution">
    <text evidence="9">The sequence shown here is derived from an EMBL/GenBank/DDBJ whole genome shotgun (WGS) entry which is preliminary data.</text>
</comment>
<dbReference type="Gene3D" id="3.40.50.300">
    <property type="entry name" value="P-loop containing nucleotide triphosphate hydrolases"/>
    <property type="match status" value="1"/>
</dbReference>
<dbReference type="GO" id="GO:0005525">
    <property type="term" value="F:GTP binding"/>
    <property type="evidence" value="ECO:0007669"/>
    <property type="project" value="UniProtKB-KW"/>
</dbReference>
<dbReference type="CDD" id="cd09912">
    <property type="entry name" value="DLP_2"/>
    <property type="match status" value="1"/>
</dbReference>
<evidence type="ECO:0000256" key="4">
    <source>
        <dbReference type="ARBA" id="ARBA00023134"/>
    </source>
</evidence>
<keyword evidence="5 7" id="KW-0472">Membrane</keyword>
<dbReference type="GO" id="GO:0016020">
    <property type="term" value="C:membrane"/>
    <property type="evidence" value="ECO:0007669"/>
    <property type="project" value="UniProtKB-SubCell"/>
</dbReference>
<dbReference type="Proteomes" id="UP000019812">
    <property type="component" value="Unassembled WGS sequence"/>
</dbReference>
<evidence type="ECO:0000313" key="10">
    <source>
        <dbReference type="Proteomes" id="UP000019812"/>
    </source>
</evidence>
<keyword evidence="7" id="KW-1133">Transmembrane helix</keyword>
<dbReference type="PANTHER" id="PTHR10465">
    <property type="entry name" value="TRANSMEMBRANE GTPASE FZO1"/>
    <property type="match status" value="1"/>
</dbReference>
<evidence type="ECO:0000256" key="2">
    <source>
        <dbReference type="ARBA" id="ARBA00022741"/>
    </source>
</evidence>
<protein>
    <submittedName>
        <fullName evidence="9">Isoniazid-induced protein IniC</fullName>
    </submittedName>
</protein>
<dbReference type="GO" id="GO:0003924">
    <property type="term" value="F:GTPase activity"/>
    <property type="evidence" value="ECO:0007669"/>
    <property type="project" value="InterPro"/>
</dbReference>
<dbReference type="RefSeq" id="WP_273703388.1">
    <property type="nucleotide sequence ID" value="NZ_JDSS02000021.1"/>
</dbReference>
<dbReference type="EMBL" id="JDSS02000021">
    <property type="protein sequence ID" value="KFB68138.1"/>
    <property type="molecule type" value="Genomic_DNA"/>
</dbReference>
<organism evidence="9 10">
    <name type="scientific">Candidatus Accumulibacter vicinus</name>
    <dbReference type="NCBI Taxonomy" id="2954382"/>
    <lineage>
        <taxon>Bacteria</taxon>
        <taxon>Pseudomonadati</taxon>
        <taxon>Pseudomonadota</taxon>
        <taxon>Betaproteobacteria</taxon>
        <taxon>Candidatus Accumulibacter</taxon>
    </lineage>
</organism>
<dbReference type="STRING" id="1457154.CAPSK01_001990"/>
<evidence type="ECO:0000256" key="3">
    <source>
        <dbReference type="ARBA" id="ARBA00022801"/>
    </source>
</evidence>
<gene>
    <name evidence="9" type="primary">iniC</name>
    <name evidence="9" type="ORF">CAPSK01_001990</name>
</gene>
<reference evidence="9 10" key="1">
    <citation type="submission" date="2014-07" db="EMBL/GenBank/DDBJ databases">
        <title>Expanding our view of genomic diversity in Candidatus Accumulibacter clades.</title>
        <authorList>
            <person name="Skennerton C.T."/>
            <person name="Barr J.J."/>
            <person name="Slater F.R."/>
            <person name="Bond P.L."/>
            <person name="Tyson G.W."/>
        </authorList>
    </citation>
    <scope>NUCLEOTIDE SEQUENCE [LARGE SCALE GENOMIC DNA]</scope>
    <source>
        <strain evidence="10">SK-01</strain>
    </source>
</reference>
<dbReference type="PANTHER" id="PTHR10465:SF0">
    <property type="entry name" value="SARCALUMENIN"/>
    <property type="match status" value="1"/>
</dbReference>
<evidence type="ECO:0000256" key="1">
    <source>
        <dbReference type="ARBA" id="ARBA00004370"/>
    </source>
</evidence>
<dbReference type="SUPFAM" id="SSF52540">
    <property type="entry name" value="P-loop containing nucleoside triphosphate hydrolases"/>
    <property type="match status" value="1"/>
</dbReference>
<evidence type="ECO:0000259" key="8">
    <source>
        <dbReference type="Pfam" id="PF00350"/>
    </source>
</evidence>
<comment type="subcellular location">
    <subcellularLocation>
        <location evidence="1">Membrane</location>
    </subcellularLocation>
</comment>
<keyword evidence="4" id="KW-0342">GTP-binding</keyword>
<dbReference type="InterPro" id="IPR045063">
    <property type="entry name" value="Dynamin_N"/>
</dbReference>
<evidence type="ECO:0000313" key="9">
    <source>
        <dbReference type="EMBL" id="KFB68138.1"/>
    </source>
</evidence>
<dbReference type="InterPro" id="IPR027417">
    <property type="entry name" value="P-loop_NTPase"/>
</dbReference>
<dbReference type="Pfam" id="PF00350">
    <property type="entry name" value="Dynamin_N"/>
    <property type="match status" value="1"/>
</dbReference>
<feature type="transmembrane region" description="Helical" evidence="7">
    <location>
        <begin position="525"/>
        <end position="547"/>
    </location>
</feature>
<name>A0A084Y094_9PROT</name>
<proteinExistence type="predicted"/>
<accession>A0A084Y094</accession>
<feature type="coiled-coil region" evidence="6">
    <location>
        <begin position="348"/>
        <end position="389"/>
    </location>
</feature>
<feature type="transmembrane region" description="Helical" evidence="7">
    <location>
        <begin position="500"/>
        <end position="518"/>
    </location>
</feature>
<dbReference type="AlphaFoldDB" id="A0A084Y094"/>
<keyword evidence="7" id="KW-0812">Transmembrane</keyword>
<keyword evidence="2" id="KW-0547">Nucleotide-binding</keyword>
<keyword evidence="6" id="KW-0175">Coiled coil</keyword>
<evidence type="ECO:0000256" key="7">
    <source>
        <dbReference type="SAM" id="Phobius"/>
    </source>
</evidence>
<keyword evidence="3" id="KW-0378">Hydrolase</keyword>
<evidence type="ECO:0000256" key="6">
    <source>
        <dbReference type="SAM" id="Coils"/>
    </source>
</evidence>
<dbReference type="InterPro" id="IPR027094">
    <property type="entry name" value="Mitofusin_fam"/>
</dbReference>